<dbReference type="Pfam" id="PF04405">
    <property type="entry name" value="ScdA_N"/>
    <property type="match status" value="1"/>
</dbReference>
<dbReference type="InterPro" id="IPR038062">
    <property type="entry name" value="ScdA-like_N_sf"/>
</dbReference>
<evidence type="ECO:0000256" key="4">
    <source>
        <dbReference type="ARBA" id="ARBA00023004"/>
    </source>
</evidence>
<evidence type="ECO:0000256" key="1">
    <source>
        <dbReference type="ARBA" id="ARBA00004496"/>
    </source>
</evidence>
<keyword evidence="2" id="KW-0963">Cytoplasm</keyword>
<gene>
    <name evidence="6" type="ORF">SAMN05216529_103371</name>
</gene>
<feature type="domain" description="Hemerythrin-like" evidence="5">
    <location>
        <begin position="87"/>
        <end position="225"/>
    </location>
</feature>
<dbReference type="GO" id="GO:0046872">
    <property type="term" value="F:metal ion binding"/>
    <property type="evidence" value="ECO:0007669"/>
    <property type="project" value="UniProtKB-KW"/>
</dbReference>
<keyword evidence="3" id="KW-0479">Metal-binding</keyword>
<dbReference type="InterPro" id="IPR012312">
    <property type="entry name" value="Hemerythrin-like"/>
</dbReference>
<dbReference type="GO" id="GO:0005737">
    <property type="term" value="C:cytoplasm"/>
    <property type="evidence" value="ECO:0007669"/>
    <property type="project" value="UniProtKB-SubCell"/>
</dbReference>
<dbReference type="SUPFAM" id="SSF140683">
    <property type="entry name" value="SP0561-like"/>
    <property type="match status" value="1"/>
</dbReference>
<protein>
    <submittedName>
        <fullName evidence="6">Regulator of cell morphogenesis and NO signaling</fullName>
    </submittedName>
</protein>
<dbReference type="PANTHER" id="PTHR36438:SF1">
    <property type="entry name" value="IRON-SULFUR CLUSTER REPAIR PROTEIN YTFE"/>
    <property type="match status" value="1"/>
</dbReference>
<dbReference type="Proteomes" id="UP000254051">
    <property type="component" value="Unassembled WGS sequence"/>
</dbReference>
<dbReference type="PANTHER" id="PTHR36438">
    <property type="entry name" value="IRON-SULFUR CLUSTER REPAIR PROTEIN YTFE"/>
    <property type="match status" value="1"/>
</dbReference>
<dbReference type="OrthoDB" id="9797132at2"/>
<evidence type="ECO:0000313" key="7">
    <source>
        <dbReference type="Proteomes" id="UP000254051"/>
    </source>
</evidence>
<dbReference type="EMBL" id="UHJJ01000003">
    <property type="protein sequence ID" value="SUQ13638.1"/>
    <property type="molecule type" value="Genomic_DNA"/>
</dbReference>
<evidence type="ECO:0000313" key="6">
    <source>
        <dbReference type="EMBL" id="SUQ13638.1"/>
    </source>
</evidence>
<evidence type="ECO:0000256" key="3">
    <source>
        <dbReference type="ARBA" id="ARBA00022723"/>
    </source>
</evidence>
<dbReference type="RefSeq" id="WP_109709643.1">
    <property type="nucleotide sequence ID" value="NZ_QGDS01000003.1"/>
</dbReference>
<dbReference type="InterPro" id="IPR019903">
    <property type="entry name" value="RIC_family"/>
</dbReference>
<keyword evidence="4" id="KW-0408">Iron</keyword>
<dbReference type="Gene3D" id="1.20.120.520">
    <property type="entry name" value="nmb1532 protein domain like"/>
    <property type="match status" value="1"/>
</dbReference>
<dbReference type="AlphaFoldDB" id="A0A316A266"/>
<sequence>MITNNMKITDIVKAYPKAIEIFNDFHIDYCCGGKELLEDAVEELGIDSKSFIELLNRKLTGEGASPEKGQILEVDKLMEMSVPELIDYIIVTHHTKERVLLAEVDELLNKVLLAHYVHHQEQLVPLHELFSDLRKELQEHFAKEEKLIFPYMRQKATGSNDEYVKELEDEHEAAGNLIKQIEACTNEFTVPKDGCATYHLTFQKLHELVKDIYIHIFIENSLLFQK</sequence>
<keyword evidence="7" id="KW-1185">Reference proteome</keyword>
<name>A0A316A266_9FIRM</name>
<accession>A0A316A266</accession>
<organism evidence="6 7">
    <name type="scientific">Faecalicatena contorta</name>
    <dbReference type="NCBI Taxonomy" id="39482"/>
    <lineage>
        <taxon>Bacteria</taxon>
        <taxon>Bacillati</taxon>
        <taxon>Bacillota</taxon>
        <taxon>Clostridia</taxon>
        <taxon>Lachnospirales</taxon>
        <taxon>Lachnospiraceae</taxon>
        <taxon>Faecalicatena</taxon>
    </lineage>
</organism>
<dbReference type="Pfam" id="PF01814">
    <property type="entry name" value="Hemerythrin"/>
    <property type="match status" value="1"/>
</dbReference>
<proteinExistence type="predicted"/>
<comment type="subcellular location">
    <subcellularLocation>
        <location evidence="1">Cytoplasm</location>
    </subcellularLocation>
</comment>
<evidence type="ECO:0000259" key="5">
    <source>
        <dbReference type="Pfam" id="PF01814"/>
    </source>
</evidence>
<dbReference type="Gene3D" id="1.10.3910.10">
    <property type="entry name" value="SP0561-like"/>
    <property type="match status" value="1"/>
</dbReference>
<evidence type="ECO:0000256" key="2">
    <source>
        <dbReference type="ARBA" id="ARBA00022490"/>
    </source>
</evidence>
<reference evidence="7" key="1">
    <citation type="submission" date="2017-07" db="EMBL/GenBank/DDBJ databases">
        <authorList>
            <person name="Varghese N."/>
            <person name="Submissions S."/>
        </authorList>
    </citation>
    <scope>NUCLEOTIDE SEQUENCE [LARGE SCALE GENOMIC DNA]</scope>
    <source>
        <strain evidence="7">NLAE-zl-C134</strain>
    </source>
</reference>